<organism evidence="1 2">
    <name type="scientific">Listeria monocytogenes</name>
    <dbReference type="NCBI Taxonomy" id="1639"/>
    <lineage>
        <taxon>Bacteria</taxon>
        <taxon>Bacillati</taxon>
        <taxon>Bacillota</taxon>
        <taxon>Bacilli</taxon>
        <taxon>Bacillales</taxon>
        <taxon>Listeriaceae</taxon>
        <taxon>Listeria</taxon>
    </lineage>
</organism>
<dbReference type="EMBL" id="AAAREG010000004">
    <property type="protein sequence ID" value="EAE2354116.1"/>
    <property type="molecule type" value="Genomic_DNA"/>
</dbReference>
<evidence type="ECO:0000313" key="1">
    <source>
        <dbReference type="EMBL" id="EAE2354116.1"/>
    </source>
</evidence>
<protein>
    <submittedName>
        <fullName evidence="1">Uncharacterized protein</fullName>
    </submittedName>
</protein>
<gene>
    <name evidence="1" type="ORF">Y261_07150</name>
</gene>
<proteinExistence type="predicted"/>
<dbReference type="Proteomes" id="UP000336166">
    <property type="component" value="Unassembled WGS sequence"/>
</dbReference>
<evidence type="ECO:0000313" key="2">
    <source>
        <dbReference type="Proteomes" id="UP000336166"/>
    </source>
</evidence>
<reference evidence="1 2" key="1">
    <citation type="submission" date="2018-06" db="EMBL/GenBank/DDBJ databases">
        <authorList>
            <consortium name="PulseNet: The National Subtyping Network for Foodborne Disease Surveillance"/>
            <person name="Tarr C.L."/>
            <person name="Trees E."/>
            <person name="Katz L.S."/>
            <person name="Carleton-Romer H.A."/>
            <person name="Stroika S."/>
            <person name="Kucerova Z."/>
            <person name="Roache K.F."/>
            <person name="Sabol A.L."/>
            <person name="Besser J."/>
            <person name="Gerner-Smidt P."/>
        </authorList>
    </citation>
    <scope>NUCLEOTIDE SEQUENCE [LARGE SCALE GENOMIC DNA]</scope>
    <source>
        <strain evidence="1 2">PNUSAL000134</strain>
    </source>
</reference>
<accession>A0AAN2WHN3</accession>
<name>A0AAN2WHN3_LISMN</name>
<dbReference type="AlphaFoldDB" id="A0AAN2WHN3"/>
<sequence length="219" mass="26646">MKTNDKRIVWKEKNDLELMSIISRILDKENIFTSRQYQDYKKKHSQAVPSLWFIRERFSSWEGLLNKLGKPTYNKEQWYRYSDEELKFLVTTFISEKEIKSQHQYEKISGNNNMPSLYTLRMRFGKRVRTFFKNKESHVIQETNFELLTKLKSEIIRLNLESDLSMTKFNELYDDNELPSVFTIMRKTNKNWEELMAEIGYDYREIKIKKIKKNLKNNH</sequence>
<comment type="caution">
    <text evidence="1">The sequence shown here is derived from an EMBL/GenBank/DDBJ whole genome shotgun (WGS) entry which is preliminary data.</text>
</comment>